<dbReference type="PANTHER" id="PTHR11731">
    <property type="entry name" value="PROTEASE FAMILY S9B,C DIPEPTIDYL-PEPTIDASE IV-RELATED"/>
    <property type="match status" value="1"/>
</dbReference>
<accession>A0A1G4ARE0</accession>
<dbReference type="Pfam" id="PF01847">
    <property type="entry name" value="VHL"/>
    <property type="match status" value="1"/>
</dbReference>
<evidence type="ECO:0000259" key="4">
    <source>
        <dbReference type="Pfam" id="PF01847"/>
    </source>
</evidence>
<dbReference type="InterPro" id="IPR050278">
    <property type="entry name" value="Serine_Prot_S9B/DPPIV"/>
</dbReference>
<dbReference type="AlphaFoldDB" id="A0A1G4ARE0"/>
<dbReference type="OrthoDB" id="413400at2759"/>
<evidence type="ECO:0000259" key="3">
    <source>
        <dbReference type="Pfam" id="PF00326"/>
    </source>
</evidence>
<dbReference type="InterPro" id="IPR022772">
    <property type="entry name" value="VHL_tumour_suppress_b/a_dom"/>
</dbReference>
<gene>
    <name evidence="5" type="ORF">CORC01_13053</name>
</gene>
<dbReference type="InterPro" id="IPR036208">
    <property type="entry name" value="VHL_sf"/>
</dbReference>
<dbReference type="SUPFAM" id="SSF53474">
    <property type="entry name" value="alpha/beta-Hydrolases"/>
    <property type="match status" value="1"/>
</dbReference>
<feature type="compositionally biased region" description="Acidic residues" evidence="2">
    <location>
        <begin position="217"/>
        <end position="226"/>
    </location>
</feature>
<dbReference type="GO" id="GO:0008236">
    <property type="term" value="F:serine-type peptidase activity"/>
    <property type="evidence" value="ECO:0007669"/>
    <property type="project" value="UniProtKB-KW"/>
</dbReference>
<evidence type="ECO:0000313" key="6">
    <source>
        <dbReference type="Proteomes" id="UP000176998"/>
    </source>
</evidence>
<dbReference type="InterPro" id="IPR001375">
    <property type="entry name" value="Peptidase_S9_cat"/>
</dbReference>
<dbReference type="Gene3D" id="2.60.40.780">
    <property type="entry name" value="von Hippel-Lindau disease tumour suppressor, beta domain"/>
    <property type="match status" value="1"/>
</dbReference>
<dbReference type="RefSeq" id="XP_022468835.1">
    <property type="nucleotide sequence ID" value="XM_022624671.1"/>
</dbReference>
<comment type="caution">
    <text evidence="5">The sequence shown here is derived from an EMBL/GenBank/DDBJ whole genome shotgun (WGS) entry which is preliminary data.</text>
</comment>
<dbReference type="Gene3D" id="3.40.50.1820">
    <property type="entry name" value="alpha/beta hydrolase"/>
    <property type="match status" value="1"/>
</dbReference>
<feature type="domain" description="von Hippel-Lindau disease tumour suppressor beta" evidence="4">
    <location>
        <begin position="126"/>
        <end position="183"/>
    </location>
</feature>
<dbReference type="EMBL" id="MJBS01000175">
    <property type="protein sequence ID" value="OHE91663.1"/>
    <property type="molecule type" value="Genomic_DNA"/>
</dbReference>
<dbReference type="InterPro" id="IPR037140">
    <property type="entry name" value="VHL_beta_dom_sf"/>
</dbReference>
<dbReference type="GO" id="GO:0006508">
    <property type="term" value="P:proteolysis"/>
    <property type="evidence" value="ECO:0007669"/>
    <property type="project" value="InterPro"/>
</dbReference>
<keyword evidence="6" id="KW-1185">Reference proteome</keyword>
<proteinExistence type="inferred from homology"/>
<reference evidence="5 6" key="1">
    <citation type="submission" date="2016-09" db="EMBL/GenBank/DDBJ databases">
        <authorList>
            <person name="Capua I."/>
            <person name="De Benedictis P."/>
            <person name="Joannis T."/>
            <person name="Lombin L.H."/>
            <person name="Cattoli G."/>
        </authorList>
    </citation>
    <scope>NUCLEOTIDE SEQUENCE [LARGE SCALE GENOMIC DNA]</scope>
    <source>
        <strain evidence="5 6">IMI 309357</strain>
    </source>
</reference>
<dbReference type="InterPro" id="IPR024053">
    <property type="entry name" value="VHL_beta_dom"/>
</dbReference>
<dbReference type="GO" id="GO:0008239">
    <property type="term" value="F:dipeptidyl-peptidase activity"/>
    <property type="evidence" value="ECO:0007669"/>
    <property type="project" value="UniProtKB-EC"/>
</dbReference>
<evidence type="ECO:0000256" key="2">
    <source>
        <dbReference type="SAM" id="MobiDB-lite"/>
    </source>
</evidence>
<dbReference type="SUPFAM" id="SSF49468">
    <property type="entry name" value="VHL"/>
    <property type="match status" value="1"/>
</dbReference>
<name>A0A1G4ARE0_9PEZI</name>
<dbReference type="GeneID" id="34566181"/>
<sequence length="611" mass="70516">MEDDYIQKARVSPHWISEAKTFWYRQNLSSDRFAFIYVNAIEKQRRPAFDHDKLAKVLGEKTNQKDGEIEAFKLPFTWIDLENDVSSVRFFHEGKKWCFDIEGNLGEWEASLNLPKTPFISKERASVRSNHPVTITFVNNSDADLRKCWIDWEGKSIPYGKISRGASGTQKTYAGHVWKFVDDKLATVKAIYATPEEVVCSVVIDEQSMDGLSSQSSEEDIPEDNDEKGRLDPNEKSPLGLFVRDFDLWHRDEDERESRLSYNGTNDNQYDDSKIWVSPDKKFCIAWQFVPEEDHQVHLRDSAPKDQTEPQTKIIRYLKAGDRVRVDRPRLFDLESKKEVATNSTLFHTPYELRNSGWNRDASEYRFIYNERGHQLLRVVGINVEGVVRSLVEERSDTFIDYSTKLNRHLIRDTDEFIWAKQGYVVVQIDGMGTNWRSKKFHDVCWKNLKDAGFPDRISWIKAAAETRPWMDTSRVGIFGGSAGGQNAVGALLFHGHFYKAAVADCGCHNNRMDKIWWNEQWMGYPVDKSYEDSSNVVHASKLTGALLLIVAEMDDNVDPASTLQLVKALNDADKDYEFLYMPGAQHCSGRTKYALQRQERFFRRHLQGPG</sequence>
<feature type="region of interest" description="Disordered" evidence="2">
    <location>
        <begin position="210"/>
        <end position="237"/>
    </location>
</feature>
<evidence type="ECO:0000313" key="5">
    <source>
        <dbReference type="EMBL" id="OHE91663.1"/>
    </source>
</evidence>
<dbReference type="PANTHER" id="PTHR11731:SF118">
    <property type="entry name" value="BLR1971 PROTEIN"/>
    <property type="match status" value="1"/>
</dbReference>
<dbReference type="InterPro" id="IPR029058">
    <property type="entry name" value="AB_hydrolase_fold"/>
</dbReference>
<dbReference type="STRING" id="1209926.A0A1G4ARE0"/>
<dbReference type="CDD" id="cd05468">
    <property type="entry name" value="pVHL"/>
    <property type="match status" value="1"/>
</dbReference>
<comment type="similarity">
    <text evidence="1">Belongs to the VHL family.</text>
</comment>
<dbReference type="GO" id="GO:0004177">
    <property type="term" value="F:aminopeptidase activity"/>
    <property type="evidence" value="ECO:0007669"/>
    <property type="project" value="UniProtKB-KW"/>
</dbReference>
<feature type="domain" description="Peptidase S9 prolyl oligopeptidase catalytic" evidence="3">
    <location>
        <begin position="417"/>
        <end position="608"/>
    </location>
</feature>
<organism evidence="5 6">
    <name type="scientific">Colletotrichum orchidophilum</name>
    <dbReference type="NCBI Taxonomy" id="1209926"/>
    <lineage>
        <taxon>Eukaryota</taxon>
        <taxon>Fungi</taxon>
        <taxon>Dikarya</taxon>
        <taxon>Ascomycota</taxon>
        <taxon>Pezizomycotina</taxon>
        <taxon>Sordariomycetes</taxon>
        <taxon>Hypocreomycetidae</taxon>
        <taxon>Glomerellales</taxon>
        <taxon>Glomerellaceae</taxon>
        <taxon>Colletotrichum</taxon>
    </lineage>
</organism>
<evidence type="ECO:0000256" key="1">
    <source>
        <dbReference type="ARBA" id="ARBA00010057"/>
    </source>
</evidence>
<protein>
    <submittedName>
        <fullName evidence="5">Uncharacterized protein</fullName>
    </submittedName>
</protein>
<dbReference type="Proteomes" id="UP000176998">
    <property type="component" value="Unassembled WGS sequence"/>
</dbReference>
<dbReference type="Pfam" id="PF00326">
    <property type="entry name" value="Peptidase_S9"/>
    <property type="match status" value="1"/>
</dbReference>